<gene>
    <name evidence="1" type="ORF">TH6_15205</name>
</gene>
<organism evidence="1 2">
    <name type="scientific">Thalassospira profundimaris</name>
    <dbReference type="NCBI Taxonomy" id="502049"/>
    <lineage>
        <taxon>Bacteria</taxon>
        <taxon>Pseudomonadati</taxon>
        <taxon>Pseudomonadota</taxon>
        <taxon>Alphaproteobacteria</taxon>
        <taxon>Rhodospirillales</taxon>
        <taxon>Thalassospiraceae</taxon>
        <taxon>Thalassospira</taxon>
    </lineage>
</organism>
<name>A0A367V7C4_9PROT</name>
<dbReference type="Proteomes" id="UP000253061">
    <property type="component" value="Unassembled WGS sequence"/>
</dbReference>
<sequence length="126" mass="14296">MKTSDDFNPEDIDLEGWVEPSDFGRKVQTLEYPLTVTVEDSSGKRTEEITHIEYRRPVGRDLDRLEKIEGTSKVFSATREFVHPLIFGDDRISLVKLGDLDAADSLRSMAIAFSFFPKPSRKTSAQ</sequence>
<dbReference type="AlphaFoldDB" id="A0A367V7C4"/>
<proteinExistence type="predicted"/>
<evidence type="ECO:0000313" key="2">
    <source>
        <dbReference type="Proteomes" id="UP000253061"/>
    </source>
</evidence>
<reference evidence="1 2" key="1">
    <citation type="submission" date="2014-07" db="EMBL/GenBank/DDBJ databases">
        <title>Draft genome sequence of Thalassospira profundimaris R8-17.</title>
        <authorList>
            <person name="Lai Q."/>
            <person name="Shao Z."/>
        </authorList>
    </citation>
    <scope>NUCLEOTIDE SEQUENCE [LARGE SCALE GENOMIC DNA]</scope>
    <source>
        <strain evidence="1 2">R8-17</strain>
    </source>
</reference>
<dbReference type="EMBL" id="JPWB01000006">
    <property type="protein sequence ID" value="RCK21104.1"/>
    <property type="molecule type" value="Genomic_DNA"/>
</dbReference>
<dbReference type="RefSeq" id="WP_062954014.1">
    <property type="nucleotide sequence ID" value="NZ_JPWB01000006.1"/>
</dbReference>
<comment type="caution">
    <text evidence="1">The sequence shown here is derived from an EMBL/GenBank/DDBJ whole genome shotgun (WGS) entry which is preliminary data.</text>
</comment>
<protein>
    <recommendedName>
        <fullName evidence="3">Phage tail assembly protein</fullName>
    </recommendedName>
</protein>
<accession>A0A367V7C4</accession>
<evidence type="ECO:0008006" key="3">
    <source>
        <dbReference type="Google" id="ProtNLM"/>
    </source>
</evidence>
<evidence type="ECO:0000313" key="1">
    <source>
        <dbReference type="EMBL" id="RCK21104.1"/>
    </source>
</evidence>